<feature type="transmembrane region" description="Helical" evidence="1">
    <location>
        <begin position="96"/>
        <end position="115"/>
    </location>
</feature>
<evidence type="ECO:0000313" key="3">
    <source>
        <dbReference type="Proteomes" id="UP001230005"/>
    </source>
</evidence>
<dbReference type="EMBL" id="JAUSUG010000011">
    <property type="protein sequence ID" value="MDQ0255610.1"/>
    <property type="molecule type" value="Genomic_DNA"/>
</dbReference>
<gene>
    <name evidence="2" type="ORF">J2S74_002992</name>
</gene>
<feature type="transmembrane region" description="Helical" evidence="1">
    <location>
        <begin position="52"/>
        <end position="76"/>
    </location>
</feature>
<evidence type="ECO:0000256" key="1">
    <source>
        <dbReference type="SAM" id="Phobius"/>
    </source>
</evidence>
<evidence type="ECO:0008006" key="4">
    <source>
        <dbReference type="Google" id="ProtNLM"/>
    </source>
</evidence>
<protein>
    <recommendedName>
        <fullName evidence="4">DUF2269 domain-containing protein</fullName>
    </recommendedName>
</protein>
<keyword evidence="1" id="KW-0812">Transmembrane</keyword>
<evidence type="ECO:0000313" key="2">
    <source>
        <dbReference type="EMBL" id="MDQ0255610.1"/>
    </source>
</evidence>
<proteinExistence type="predicted"/>
<reference evidence="2 3" key="1">
    <citation type="submission" date="2023-07" db="EMBL/GenBank/DDBJ databases">
        <title>Genomic Encyclopedia of Type Strains, Phase IV (KMG-IV): sequencing the most valuable type-strain genomes for metagenomic binning, comparative biology and taxonomic classification.</title>
        <authorList>
            <person name="Goeker M."/>
        </authorList>
    </citation>
    <scope>NUCLEOTIDE SEQUENCE [LARGE SCALE GENOMIC DNA]</scope>
    <source>
        <strain evidence="2 3">DSM 9768</strain>
    </source>
</reference>
<dbReference type="Proteomes" id="UP001230005">
    <property type="component" value="Unassembled WGS sequence"/>
</dbReference>
<keyword evidence="1" id="KW-1133">Transmembrane helix</keyword>
<comment type="caution">
    <text evidence="2">The sequence shown here is derived from an EMBL/GenBank/DDBJ whole genome shotgun (WGS) entry which is preliminary data.</text>
</comment>
<name>A0ABT9ZZU7_9BACI</name>
<accession>A0ABT9ZZU7</accession>
<keyword evidence="3" id="KW-1185">Reference proteome</keyword>
<feature type="transmembrane region" description="Helical" evidence="1">
    <location>
        <begin position="20"/>
        <end position="40"/>
    </location>
</feature>
<organism evidence="2 3">
    <name type="scientific">Evansella vedderi</name>
    <dbReference type="NCBI Taxonomy" id="38282"/>
    <lineage>
        <taxon>Bacteria</taxon>
        <taxon>Bacillati</taxon>
        <taxon>Bacillota</taxon>
        <taxon>Bacilli</taxon>
        <taxon>Bacillales</taxon>
        <taxon>Bacillaceae</taxon>
        <taxon>Evansella</taxon>
    </lineage>
</organism>
<dbReference type="RefSeq" id="WP_307326618.1">
    <property type="nucleotide sequence ID" value="NZ_JAUSUG010000011.1"/>
</dbReference>
<keyword evidence="1" id="KW-0472">Membrane</keyword>
<sequence>MTSQDDQMVRGAYLAMEPITWFALVPLSLTSLLTGLVMALGTPWGLFRHYWVIAKLLLTVLATLVLLSYTQTVNFLANAAADPNTDLSSLSSGSGLLHAGGGLVVLLLIMTLSVYKPQGITRYGWRKQQEKRKTPLP</sequence>